<dbReference type="Pfam" id="PF25293">
    <property type="entry name" value="Beta-prop_EMC1_N"/>
    <property type="match status" value="1"/>
</dbReference>
<dbReference type="Gene3D" id="2.130.10.10">
    <property type="entry name" value="YVTN repeat-like/Quinoprotein amine dehydrogenase"/>
    <property type="match status" value="1"/>
</dbReference>
<evidence type="ECO:0000256" key="1">
    <source>
        <dbReference type="ARBA" id="ARBA00004115"/>
    </source>
</evidence>
<evidence type="ECO:0000259" key="14">
    <source>
        <dbReference type="Pfam" id="PF25293"/>
    </source>
</evidence>
<comment type="similarity">
    <text evidence="2">Belongs to the EMC1 family.</text>
</comment>
<evidence type="ECO:0000256" key="4">
    <source>
        <dbReference type="ARBA" id="ARBA00020824"/>
    </source>
</evidence>
<dbReference type="PANTHER" id="PTHR21573:SF0">
    <property type="entry name" value="ER MEMBRANE PROTEIN COMPLEX SUBUNIT 1"/>
    <property type="match status" value="1"/>
</dbReference>
<sequence length="926" mass="102401">MILCRTFQLAGLVVFSINWILSVHCSTPMSDTSWHIPMIGTITPKPGRKSPHLKFLRHQNSSVRLSGTLPSLAIAVTDSNVLAAINPRNGTIVWRFIHDENDPLIEYAIQLDHGRVAVISGSKQFTVRLLNLADGRVFWENSLGESYSDGVHPDLSDGTDILFSSDISSERDSFPDLLVALGGTRVLRLSGQSGENVWQRTFEVSSGRVVRILEQLQPDQVSLLLWSDGIVDDHKAHVETFSSVSGLPRENRPPSPLRCLPEFGYPIILRTDKDAQSYSPTQVIACVNDKGDISSALVPESPTGPLVLSSFTPKDHKHPILEDIGLARLGIFVVKYPSGAASVLRTTPQGKLKLAWNFDQSDPQATYSGSIDRNGLPYVSKLTYADSLGLASLEILSLTPTEYTPEGMVTGQTFAYDRPENGRVVLISVEVLQTKNYVPFSRVLLATDLGTIQLWQGEDLQWERHEDLSSSTAINLYQSKAMGGSILSTIPTDLSNYAAQLAKQAMEFVVSLKTLGRDNVFHQNVDSKIWLIGATTGRLFAISQGVNGLGKILWKRNLLLDGSNSSESPVKWLAISLEGNQLSQIPQVNITLFVHENMKRTMKLRLTDGKILKSSTHESQAHDQNLNSNIPFSKKLLASHDGDLGGSPARFLGDRSAIFKYLNPNLSVFFIESFGQQIIEVIDTNSGALIWAFKFRVQIEPKSLVVTLTENWLVIVCREPTNGLTRIHSVEWYMSARPDVMVDGSPVNITDCSKAFLAPFEVQAAGLTKSRLGVTSRALLAITDNSQIISIPRRLLDCRRPLSKPTQIEIEERLIPYDPVIYPDPKTIITGDRQTAKLENLYSFPTEFESTTAVIAVGLDLFATSIAPSRTFDMLGPQFNKAQLILTTSALLVAILLLRPIVSLLPTEKTAIRAVKKRQLKQRWYN</sequence>
<dbReference type="AlphaFoldDB" id="A0AAV0AGY5"/>
<keyword evidence="7" id="KW-0256">Endoplasmic reticulum</keyword>
<comment type="caution">
    <text evidence="15">The sequence shown here is derived from an EMBL/GenBank/DDBJ whole genome shotgun (WGS) entry which is preliminary data.</text>
</comment>
<dbReference type="Pfam" id="PF07774">
    <property type="entry name" value="EMC1_C"/>
    <property type="match status" value="1"/>
</dbReference>
<feature type="chain" id="PRO_5043852264" description="ER membrane protein complex subunit 1" evidence="12">
    <location>
        <begin position="26"/>
        <end position="926"/>
    </location>
</feature>
<evidence type="ECO:0000256" key="11">
    <source>
        <dbReference type="SAM" id="Phobius"/>
    </source>
</evidence>
<dbReference type="GO" id="GO:0072546">
    <property type="term" value="C:EMC complex"/>
    <property type="evidence" value="ECO:0007669"/>
    <property type="project" value="InterPro"/>
</dbReference>
<evidence type="ECO:0000256" key="10">
    <source>
        <dbReference type="ARBA" id="ARBA00023180"/>
    </source>
</evidence>
<evidence type="ECO:0000256" key="5">
    <source>
        <dbReference type="ARBA" id="ARBA00022692"/>
    </source>
</evidence>
<feature type="signal peptide" evidence="12">
    <location>
        <begin position="1"/>
        <end position="25"/>
    </location>
</feature>
<reference evidence="15" key="1">
    <citation type="submission" date="2022-06" db="EMBL/GenBank/DDBJ databases">
        <authorList>
            <consortium name="SYNGENTA / RWTH Aachen University"/>
        </authorList>
    </citation>
    <scope>NUCLEOTIDE SEQUENCE</scope>
</reference>
<dbReference type="Proteomes" id="UP001153365">
    <property type="component" value="Unassembled WGS sequence"/>
</dbReference>
<keyword evidence="16" id="KW-1185">Reference proteome</keyword>
<dbReference type="InterPro" id="IPR011047">
    <property type="entry name" value="Quinoprotein_ADH-like_sf"/>
</dbReference>
<keyword evidence="6 12" id="KW-0732">Signal</keyword>
<dbReference type="EMBL" id="CALTRL010000272">
    <property type="protein sequence ID" value="CAH7667317.1"/>
    <property type="molecule type" value="Genomic_DNA"/>
</dbReference>
<feature type="domain" description="ER membrane protein complex subunit 1 C-terminal" evidence="13">
    <location>
        <begin position="709"/>
        <end position="903"/>
    </location>
</feature>
<dbReference type="PANTHER" id="PTHR21573">
    <property type="entry name" value="ER MEMBRANE PROTEIN COMPLEX SUBUNIT 1"/>
    <property type="match status" value="1"/>
</dbReference>
<name>A0AAV0AGY5_PHAPC</name>
<evidence type="ECO:0000313" key="15">
    <source>
        <dbReference type="EMBL" id="CAH7667317.1"/>
    </source>
</evidence>
<evidence type="ECO:0000313" key="16">
    <source>
        <dbReference type="Proteomes" id="UP001153365"/>
    </source>
</evidence>
<dbReference type="InterPro" id="IPR015943">
    <property type="entry name" value="WD40/YVTN_repeat-like_dom_sf"/>
</dbReference>
<dbReference type="GO" id="GO:0034975">
    <property type="term" value="P:protein folding in endoplasmic reticulum"/>
    <property type="evidence" value="ECO:0007669"/>
    <property type="project" value="TreeGrafter"/>
</dbReference>
<gene>
    <name evidence="15" type="ORF">PPACK8108_LOCUS1733</name>
</gene>
<dbReference type="InterPro" id="IPR058545">
    <property type="entry name" value="Beta-prop_EMC1_1st"/>
</dbReference>
<feature type="domain" description="EMC1 first beta-propeller" evidence="14">
    <location>
        <begin position="75"/>
        <end position="466"/>
    </location>
</feature>
<proteinExistence type="inferred from homology"/>
<comment type="subcellular location">
    <subcellularLocation>
        <location evidence="1">Endoplasmic reticulum membrane</location>
        <topology evidence="1">Single-pass type I membrane protein</topology>
    </subcellularLocation>
</comment>
<feature type="transmembrane region" description="Helical" evidence="11">
    <location>
        <begin position="884"/>
        <end position="907"/>
    </location>
</feature>
<evidence type="ECO:0000256" key="9">
    <source>
        <dbReference type="ARBA" id="ARBA00023136"/>
    </source>
</evidence>
<evidence type="ECO:0000256" key="6">
    <source>
        <dbReference type="ARBA" id="ARBA00022729"/>
    </source>
</evidence>
<organism evidence="15 16">
    <name type="scientific">Phakopsora pachyrhizi</name>
    <name type="common">Asian soybean rust disease fungus</name>
    <dbReference type="NCBI Taxonomy" id="170000"/>
    <lineage>
        <taxon>Eukaryota</taxon>
        <taxon>Fungi</taxon>
        <taxon>Dikarya</taxon>
        <taxon>Basidiomycota</taxon>
        <taxon>Pucciniomycotina</taxon>
        <taxon>Pucciniomycetes</taxon>
        <taxon>Pucciniales</taxon>
        <taxon>Phakopsoraceae</taxon>
        <taxon>Phakopsora</taxon>
    </lineage>
</organism>
<dbReference type="InterPro" id="IPR026895">
    <property type="entry name" value="EMC1"/>
</dbReference>
<keyword evidence="10" id="KW-0325">Glycoprotein</keyword>
<evidence type="ECO:0000256" key="7">
    <source>
        <dbReference type="ARBA" id="ARBA00022824"/>
    </source>
</evidence>
<dbReference type="InterPro" id="IPR011678">
    <property type="entry name" value="EMC1_C"/>
</dbReference>
<evidence type="ECO:0000259" key="13">
    <source>
        <dbReference type="Pfam" id="PF07774"/>
    </source>
</evidence>
<accession>A0AAV0AGY5</accession>
<keyword evidence="9 11" id="KW-0472">Membrane</keyword>
<comment type="subunit">
    <text evidence="3">Component of the ER membrane protein complex (EMC).</text>
</comment>
<evidence type="ECO:0000256" key="3">
    <source>
        <dbReference type="ARBA" id="ARBA00011276"/>
    </source>
</evidence>
<protein>
    <recommendedName>
        <fullName evidence="4">ER membrane protein complex subunit 1</fullName>
    </recommendedName>
</protein>
<evidence type="ECO:0000256" key="12">
    <source>
        <dbReference type="SAM" id="SignalP"/>
    </source>
</evidence>
<evidence type="ECO:0000256" key="2">
    <source>
        <dbReference type="ARBA" id="ARBA00007904"/>
    </source>
</evidence>
<keyword evidence="5 11" id="KW-0812">Transmembrane</keyword>
<keyword evidence="8 11" id="KW-1133">Transmembrane helix</keyword>
<evidence type="ECO:0000256" key="8">
    <source>
        <dbReference type="ARBA" id="ARBA00022989"/>
    </source>
</evidence>
<dbReference type="SUPFAM" id="SSF50998">
    <property type="entry name" value="Quinoprotein alcohol dehydrogenase-like"/>
    <property type="match status" value="1"/>
</dbReference>